<protein>
    <recommendedName>
        <fullName evidence="5">Tat pathway signal protein</fullName>
    </recommendedName>
</protein>
<dbReference type="NCBIfam" id="NF038083">
    <property type="entry name" value="CU044_5270_fam"/>
    <property type="match status" value="1"/>
</dbReference>
<keyword evidence="2" id="KW-0812">Transmembrane</keyword>
<keyword evidence="4" id="KW-1185">Reference proteome</keyword>
<dbReference type="STRING" id="285458.BGM19_02855"/>
<feature type="compositionally biased region" description="Basic and acidic residues" evidence="1">
    <location>
        <begin position="147"/>
        <end position="165"/>
    </location>
</feature>
<name>A0A1E5PGL0_9ACTN</name>
<dbReference type="AlphaFoldDB" id="A0A1E5PGL0"/>
<proteinExistence type="predicted"/>
<organism evidence="3 4">
    <name type="scientific">Streptomyces agglomeratus</name>
    <dbReference type="NCBI Taxonomy" id="285458"/>
    <lineage>
        <taxon>Bacteria</taxon>
        <taxon>Bacillati</taxon>
        <taxon>Actinomycetota</taxon>
        <taxon>Actinomycetes</taxon>
        <taxon>Kitasatosporales</taxon>
        <taxon>Streptomycetaceae</taxon>
        <taxon>Streptomyces</taxon>
    </lineage>
</organism>
<gene>
    <name evidence="3" type="ORF">AS594_33765</name>
</gene>
<sequence length="314" mass="34843">MDDLTRVRQMETGTPPLTHEARSAARLRLRNAISEEKRPHRCAALSRRLVLRVAVAATVAAVAGTAVVATRGGEARDTSRMTTLSAAQVLHRAADRSRSDSAGLPIPRDDQYLYTRTFITQKPLEGGKTKTWTDESWLSVDGSKPSKRQEHGKIHNDPPRGKHEWMWPPTAYAGLKKLPTDPDKLLELFRHGSKSTPENDASAFFQACLLMKGPRVMPPGLQAAAFEALAEIPGVRLDHNQVDVLGRPGIAISHPKAAFTFVFDRETYDYLGLRTKGSGLKRVKGGWEQDSWYFETRSLEDLGVVDRIGQRPQS</sequence>
<feature type="transmembrane region" description="Helical" evidence="2">
    <location>
        <begin position="49"/>
        <end position="69"/>
    </location>
</feature>
<evidence type="ECO:0000313" key="3">
    <source>
        <dbReference type="EMBL" id="OEJ28698.1"/>
    </source>
</evidence>
<evidence type="ECO:0000313" key="4">
    <source>
        <dbReference type="Proteomes" id="UP000095759"/>
    </source>
</evidence>
<dbReference type="EMBL" id="MEHJ01000001">
    <property type="protein sequence ID" value="OEJ28698.1"/>
    <property type="molecule type" value="Genomic_DNA"/>
</dbReference>
<evidence type="ECO:0000256" key="2">
    <source>
        <dbReference type="SAM" id="Phobius"/>
    </source>
</evidence>
<reference evidence="3 4" key="1">
    <citation type="submission" date="2016-08" db="EMBL/GenBank/DDBJ databases">
        <title>Complete genome sequence of Streptomyces agglomeratus strain 6-3-2, a novel anti-MRSA actinomycete isolated from Wuli of Tebit, China.</title>
        <authorList>
            <person name="Chen X."/>
        </authorList>
    </citation>
    <scope>NUCLEOTIDE SEQUENCE [LARGE SCALE GENOMIC DNA]</scope>
    <source>
        <strain evidence="3 4">6-3-2</strain>
    </source>
</reference>
<comment type="caution">
    <text evidence="3">The sequence shown here is derived from an EMBL/GenBank/DDBJ whole genome shotgun (WGS) entry which is preliminary data.</text>
</comment>
<evidence type="ECO:0000256" key="1">
    <source>
        <dbReference type="SAM" id="MobiDB-lite"/>
    </source>
</evidence>
<feature type="region of interest" description="Disordered" evidence="1">
    <location>
        <begin position="137"/>
        <end position="165"/>
    </location>
</feature>
<keyword evidence="2" id="KW-0472">Membrane</keyword>
<dbReference type="InterPro" id="IPR047789">
    <property type="entry name" value="CU044_5270-like"/>
</dbReference>
<evidence type="ECO:0008006" key="5">
    <source>
        <dbReference type="Google" id="ProtNLM"/>
    </source>
</evidence>
<dbReference type="OrthoDB" id="3460587at2"/>
<accession>A0A1E5PGL0</accession>
<keyword evidence="2" id="KW-1133">Transmembrane helix</keyword>
<dbReference type="Proteomes" id="UP000095759">
    <property type="component" value="Unassembled WGS sequence"/>
</dbReference>
<dbReference type="RefSeq" id="WP_069774803.1">
    <property type="nucleotide sequence ID" value="NZ_MEHI01000001.1"/>
</dbReference>